<reference evidence="1" key="1">
    <citation type="submission" date="2016-09" db="EMBL/GenBank/DDBJ databases">
        <authorList>
            <person name="Capua I."/>
            <person name="De Benedictis P."/>
            <person name="Joannis T."/>
            <person name="Lombin L.H."/>
            <person name="Cattoli G."/>
        </authorList>
    </citation>
    <scope>NUCLEOTIDE SEQUENCE [LARGE SCALE GENOMIC DNA]</scope>
    <source>
        <strain evidence="1">MSU</strain>
    </source>
</reference>
<keyword evidence="4" id="KW-1185">Reference proteome</keyword>
<gene>
    <name evidence="2" type="ORF">B0A71_12860</name>
    <name evidence="1" type="ORF">BHE19_12015</name>
</gene>
<sequence>MQNMEPIEKINKVLDDFGMSGVKAAEAMGITYNTFRSKKTGKNERHSFNEKNYQDLISFIKTQANKL</sequence>
<evidence type="ECO:0000313" key="4">
    <source>
        <dbReference type="Proteomes" id="UP000198319"/>
    </source>
</evidence>
<accession>A0A1S1J4N4</accession>
<dbReference type="Proteomes" id="UP000180252">
    <property type="component" value="Unassembled WGS sequence"/>
</dbReference>
<evidence type="ECO:0000313" key="1">
    <source>
        <dbReference type="EMBL" id="OHT44439.1"/>
    </source>
</evidence>
<dbReference type="EMBL" id="MUHG01000018">
    <property type="protein sequence ID" value="OXB19425.1"/>
    <property type="molecule type" value="Genomic_DNA"/>
</dbReference>
<evidence type="ECO:0000313" key="3">
    <source>
        <dbReference type="Proteomes" id="UP000180252"/>
    </source>
</evidence>
<protein>
    <recommendedName>
        <fullName evidence="5">DNA-binding protein</fullName>
    </recommendedName>
</protein>
<proteinExistence type="predicted"/>
<organism evidence="1 3">
    <name type="scientific">Flavobacterium tructae</name>
    <dbReference type="NCBI Taxonomy" id="1114873"/>
    <lineage>
        <taxon>Bacteria</taxon>
        <taxon>Pseudomonadati</taxon>
        <taxon>Bacteroidota</taxon>
        <taxon>Flavobacteriia</taxon>
        <taxon>Flavobacteriales</taxon>
        <taxon>Flavobacteriaceae</taxon>
        <taxon>Flavobacterium</taxon>
    </lineage>
</organism>
<dbReference type="EMBL" id="MIKE01000024">
    <property type="protein sequence ID" value="OHT44439.1"/>
    <property type="molecule type" value="Genomic_DNA"/>
</dbReference>
<reference evidence="2 4" key="3">
    <citation type="submission" date="2016-11" db="EMBL/GenBank/DDBJ databases">
        <title>Whole genomes of Flavobacteriaceae.</title>
        <authorList>
            <person name="Stine C."/>
            <person name="Li C."/>
            <person name="Tadesse D."/>
        </authorList>
    </citation>
    <scope>NUCLEOTIDE SEQUENCE [LARGE SCALE GENOMIC DNA]</scope>
    <source>
        <strain evidence="2 4">ATCC BAA-2541</strain>
    </source>
</reference>
<comment type="caution">
    <text evidence="1">The sequence shown here is derived from an EMBL/GenBank/DDBJ whole genome shotgun (WGS) entry which is preliminary data.</text>
</comment>
<reference evidence="3" key="2">
    <citation type="submission" date="2016-09" db="EMBL/GenBank/DDBJ databases">
        <authorList>
            <person name="Chen S."/>
            <person name="Walker E."/>
        </authorList>
    </citation>
    <scope>NUCLEOTIDE SEQUENCE [LARGE SCALE GENOMIC DNA]</scope>
    <source>
        <strain evidence="3">MSU</strain>
    </source>
</reference>
<evidence type="ECO:0000313" key="2">
    <source>
        <dbReference type="EMBL" id="OXB19425.1"/>
    </source>
</evidence>
<dbReference type="Proteomes" id="UP000198319">
    <property type="component" value="Unassembled WGS sequence"/>
</dbReference>
<dbReference type="AlphaFoldDB" id="A0A1S1J4N4"/>
<name>A0A1S1J4N4_9FLAO</name>
<dbReference type="STRING" id="1278819.BHE19_12015"/>
<evidence type="ECO:0008006" key="5">
    <source>
        <dbReference type="Google" id="ProtNLM"/>
    </source>
</evidence>